<evidence type="ECO:0000256" key="12">
    <source>
        <dbReference type="ARBA" id="ARBA00023012"/>
    </source>
</evidence>
<dbReference type="Pfam" id="PF00672">
    <property type="entry name" value="HAMP"/>
    <property type="match status" value="1"/>
</dbReference>
<evidence type="ECO:0000259" key="15">
    <source>
        <dbReference type="PROSITE" id="PS50109"/>
    </source>
</evidence>
<proteinExistence type="predicted"/>
<evidence type="ECO:0000256" key="5">
    <source>
        <dbReference type="ARBA" id="ARBA00022553"/>
    </source>
</evidence>
<name>A0A9Q5D270_CLOBE</name>
<reference evidence="17" key="1">
    <citation type="submission" date="2020-05" db="EMBL/GenBank/DDBJ databases">
        <title>Genomic insights into acetone-butanol-ethanol (ABE) fermentation by sequencing solventogenic clostridia strains.</title>
        <authorList>
            <person name="Brown S."/>
        </authorList>
    </citation>
    <scope>NUCLEOTIDE SEQUENCE</scope>
    <source>
        <strain evidence="17">DJ126</strain>
    </source>
</reference>
<dbReference type="Gene3D" id="1.10.287.130">
    <property type="match status" value="1"/>
</dbReference>
<keyword evidence="6" id="KW-0808">Transferase</keyword>
<sequence>MMLKSQSISKRFGALVIGLINKIGKNLYTYILFAIIISLISGILTWVILNISLSRWIFIINYKEYEGEIYNDITTTVESKNLTHYEALKTIDSDKYEGVHILFFVNGEEKIKDLGNKPMHTYPIEYSDASGEIVIQPVIEILRAKYCEPTMSLISAIVAMLTFFLLAKKHVRYIEEIDKSIDIIAGGKLTYKIPVRGNNELSRLAANINEMSGLLKERIDIEKKADIKQRQLITNISHDLRTPLTVLTGYLDILENHSYENQEEADDFIYCASKKCSQLQKIIEELFTYNKLINGDIPICIENVDIIKFIQKNISQQGIDINLESKERELLIPIDIKLMNRTLDNLFDNIRKYGIDGEQATIFINRINHKVIIIFENTTNQDLSDKVQNLFERMYVGDESRTDKSSGLGLSIVAENVSLMKGKTFARFEKPILQIIIEFNEI</sequence>
<dbReference type="EC" id="2.7.13.3" evidence="3"/>
<dbReference type="InterPro" id="IPR050398">
    <property type="entry name" value="HssS/ArlS-like"/>
</dbReference>
<gene>
    <name evidence="17" type="ORF">DFH45_000460</name>
</gene>
<dbReference type="Proteomes" id="UP000821656">
    <property type="component" value="Unassembled WGS sequence"/>
</dbReference>
<dbReference type="GO" id="GO:0005524">
    <property type="term" value="F:ATP binding"/>
    <property type="evidence" value="ECO:0007669"/>
    <property type="project" value="UniProtKB-KW"/>
</dbReference>
<keyword evidence="5" id="KW-0597">Phosphoprotein</keyword>
<evidence type="ECO:0000256" key="9">
    <source>
        <dbReference type="ARBA" id="ARBA00022777"/>
    </source>
</evidence>
<dbReference type="EMBL" id="JABSXK010000001">
    <property type="protein sequence ID" value="NRV07497.1"/>
    <property type="molecule type" value="Genomic_DNA"/>
</dbReference>
<dbReference type="SMART" id="SM00304">
    <property type="entry name" value="HAMP"/>
    <property type="match status" value="1"/>
</dbReference>
<dbReference type="PRINTS" id="PR01780">
    <property type="entry name" value="LANTIREGPROT"/>
</dbReference>
<dbReference type="CDD" id="cd00082">
    <property type="entry name" value="HisKA"/>
    <property type="match status" value="1"/>
</dbReference>
<dbReference type="InterPro" id="IPR036890">
    <property type="entry name" value="HATPase_C_sf"/>
</dbReference>
<dbReference type="RefSeq" id="WP_077305690.1">
    <property type="nucleotide sequence ID" value="NZ_CP016090.1"/>
</dbReference>
<evidence type="ECO:0000256" key="4">
    <source>
        <dbReference type="ARBA" id="ARBA00022475"/>
    </source>
</evidence>
<keyword evidence="7 14" id="KW-0812">Transmembrane</keyword>
<keyword evidence="9 17" id="KW-0418">Kinase</keyword>
<dbReference type="GO" id="GO:0000155">
    <property type="term" value="F:phosphorelay sensor kinase activity"/>
    <property type="evidence" value="ECO:0007669"/>
    <property type="project" value="InterPro"/>
</dbReference>
<keyword evidence="8" id="KW-0547">Nucleotide-binding</keyword>
<keyword evidence="10" id="KW-0067">ATP-binding</keyword>
<keyword evidence="12" id="KW-0902">Two-component regulatory system</keyword>
<dbReference type="InterPro" id="IPR036097">
    <property type="entry name" value="HisK_dim/P_sf"/>
</dbReference>
<evidence type="ECO:0000256" key="8">
    <source>
        <dbReference type="ARBA" id="ARBA00022741"/>
    </source>
</evidence>
<keyword evidence="13 14" id="KW-0472">Membrane</keyword>
<dbReference type="SUPFAM" id="SSF158472">
    <property type="entry name" value="HAMP domain-like"/>
    <property type="match status" value="1"/>
</dbReference>
<dbReference type="SUPFAM" id="SSF55874">
    <property type="entry name" value="ATPase domain of HSP90 chaperone/DNA topoisomerase II/histidine kinase"/>
    <property type="match status" value="1"/>
</dbReference>
<dbReference type="GO" id="GO:0005886">
    <property type="term" value="C:plasma membrane"/>
    <property type="evidence" value="ECO:0007669"/>
    <property type="project" value="UniProtKB-SubCell"/>
</dbReference>
<dbReference type="Gene3D" id="6.10.340.10">
    <property type="match status" value="1"/>
</dbReference>
<dbReference type="InterPro" id="IPR005467">
    <property type="entry name" value="His_kinase_dom"/>
</dbReference>
<evidence type="ECO:0000256" key="6">
    <source>
        <dbReference type="ARBA" id="ARBA00022679"/>
    </source>
</evidence>
<dbReference type="InterPro" id="IPR003594">
    <property type="entry name" value="HATPase_dom"/>
</dbReference>
<keyword evidence="11 14" id="KW-1133">Transmembrane helix</keyword>
<organism evidence="17 18">
    <name type="scientific">Clostridium beijerinckii</name>
    <name type="common">Clostridium MP</name>
    <dbReference type="NCBI Taxonomy" id="1520"/>
    <lineage>
        <taxon>Bacteria</taxon>
        <taxon>Bacillati</taxon>
        <taxon>Bacillota</taxon>
        <taxon>Clostridia</taxon>
        <taxon>Eubacteriales</taxon>
        <taxon>Clostridiaceae</taxon>
        <taxon>Clostridium</taxon>
    </lineage>
</organism>
<dbReference type="InterPro" id="IPR003660">
    <property type="entry name" value="HAMP_dom"/>
</dbReference>
<dbReference type="CDD" id="cd06225">
    <property type="entry name" value="HAMP"/>
    <property type="match status" value="1"/>
</dbReference>
<dbReference type="Pfam" id="PF02518">
    <property type="entry name" value="HATPase_c"/>
    <property type="match status" value="1"/>
</dbReference>
<evidence type="ECO:0000259" key="16">
    <source>
        <dbReference type="PROSITE" id="PS50885"/>
    </source>
</evidence>
<evidence type="ECO:0000256" key="3">
    <source>
        <dbReference type="ARBA" id="ARBA00012438"/>
    </source>
</evidence>
<evidence type="ECO:0000256" key="10">
    <source>
        <dbReference type="ARBA" id="ARBA00022840"/>
    </source>
</evidence>
<dbReference type="PANTHER" id="PTHR45528:SF1">
    <property type="entry name" value="SENSOR HISTIDINE KINASE CPXA"/>
    <property type="match status" value="1"/>
</dbReference>
<dbReference type="Gene3D" id="3.30.565.10">
    <property type="entry name" value="Histidine kinase-like ATPase, C-terminal domain"/>
    <property type="match status" value="1"/>
</dbReference>
<evidence type="ECO:0000256" key="11">
    <source>
        <dbReference type="ARBA" id="ARBA00022989"/>
    </source>
</evidence>
<evidence type="ECO:0000256" key="14">
    <source>
        <dbReference type="SAM" id="Phobius"/>
    </source>
</evidence>
<dbReference type="PANTHER" id="PTHR45528">
    <property type="entry name" value="SENSOR HISTIDINE KINASE CPXA"/>
    <property type="match status" value="1"/>
</dbReference>
<dbReference type="PROSITE" id="PS50885">
    <property type="entry name" value="HAMP"/>
    <property type="match status" value="1"/>
</dbReference>
<evidence type="ECO:0000313" key="17">
    <source>
        <dbReference type="EMBL" id="NRV07497.1"/>
    </source>
</evidence>
<evidence type="ECO:0000313" key="18">
    <source>
        <dbReference type="Proteomes" id="UP000821656"/>
    </source>
</evidence>
<feature type="domain" description="Histidine kinase" evidence="15">
    <location>
        <begin position="235"/>
        <end position="423"/>
    </location>
</feature>
<keyword evidence="4" id="KW-1003">Cell membrane</keyword>
<dbReference type="AlphaFoldDB" id="A0A9Q5D270"/>
<dbReference type="SMART" id="SM00387">
    <property type="entry name" value="HATPase_c"/>
    <property type="match status" value="1"/>
</dbReference>
<comment type="catalytic activity">
    <reaction evidence="1">
        <text>ATP + protein L-histidine = ADP + protein N-phospho-L-histidine.</text>
        <dbReference type="EC" id="2.7.13.3"/>
    </reaction>
</comment>
<comment type="subcellular location">
    <subcellularLocation>
        <location evidence="2">Cell membrane</location>
        <topology evidence="2">Multi-pass membrane protein</topology>
    </subcellularLocation>
</comment>
<protein>
    <recommendedName>
        <fullName evidence="3">histidine kinase</fullName>
        <ecNumber evidence="3">2.7.13.3</ecNumber>
    </recommendedName>
</protein>
<dbReference type="SUPFAM" id="SSF47384">
    <property type="entry name" value="Homodimeric domain of signal transducing histidine kinase"/>
    <property type="match status" value="1"/>
</dbReference>
<evidence type="ECO:0000256" key="1">
    <source>
        <dbReference type="ARBA" id="ARBA00000085"/>
    </source>
</evidence>
<dbReference type="InterPro" id="IPR008358">
    <property type="entry name" value="Sig_transdc_His_kin/Pase_MprB"/>
</dbReference>
<feature type="domain" description="HAMP" evidence="16">
    <location>
        <begin position="168"/>
        <end position="220"/>
    </location>
</feature>
<comment type="caution">
    <text evidence="17">The sequence shown here is derived from an EMBL/GenBank/DDBJ whole genome shotgun (WGS) entry which is preliminary data.</text>
</comment>
<evidence type="ECO:0000256" key="2">
    <source>
        <dbReference type="ARBA" id="ARBA00004651"/>
    </source>
</evidence>
<feature type="transmembrane region" description="Helical" evidence="14">
    <location>
        <begin position="27"/>
        <end position="49"/>
    </location>
</feature>
<dbReference type="SMART" id="SM00388">
    <property type="entry name" value="HisKA"/>
    <property type="match status" value="1"/>
</dbReference>
<dbReference type="InterPro" id="IPR003661">
    <property type="entry name" value="HisK_dim/P_dom"/>
</dbReference>
<dbReference type="PROSITE" id="PS50109">
    <property type="entry name" value="HIS_KIN"/>
    <property type="match status" value="1"/>
</dbReference>
<dbReference type="Pfam" id="PF00512">
    <property type="entry name" value="HisKA"/>
    <property type="match status" value="1"/>
</dbReference>
<evidence type="ECO:0000256" key="7">
    <source>
        <dbReference type="ARBA" id="ARBA00022692"/>
    </source>
</evidence>
<evidence type="ECO:0000256" key="13">
    <source>
        <dbReference type="ARBA" id="ARBA00023136"/>
    </source>
</evidence>
<accession>A0A9Q5D270</accession>